<dbReference type="Proteomes" id="UP001056120">
    <property type="component" value="Linkage Group LG09"/>
</dbReference>
<evidence type="ECO:0000313" key="2">
    <source>
        <dbReference type="Proteomes" id="UP001056120"/>
    </source>
</evidence>
<organism evidence="1 2">
    <name type="scientific">Smallanthus sonchifolius</name>
    <dbReference type="NCBI Taxonomy" id="185202"/>
    <lineage>
        <taxon>Eukaryota</taxon>
        <taxon>Viridiplantae</taxon>
        <taxon>Streptophyta</taxon>
        <taxon>Embryophyta</taxon>
        <taxon>Tracheophyta</taxon>
        <taxon>Spermatophyta</taxon>
        <taxon>Magnoliopsida</taxon>
        <taxon>eudicotyledons</taxon>
        <taxon>Gunneridae</taxon>
        <taxon>Pentapetalae</taxon>
        <taxon>asterids</taxon>
        <taxon>campanulids</taxon>
        <taxon>Asterales</taxon>
        <taxon>Asteraceae</taxon>
        <taxon>Asteroideae</taxon>
        <taxon>Heliantheae alliance</taxon>
        <taxon>Millerieae</taxon>
        <taxon>Smallanthus</taxon>
    </lineage>
</organism>
<gene>
    <name evidence="1" type="ORF">L1987_25799</name>
</gene>
<keyword evidence="2" id="KW-1185">Reference proteome</keyword>
<name>A0ACB9I9A1_9ASTR</name>
<sequence length="74" mass="8223">MDYIHLVTEESARESLIAISYGVTEEIAYLPVTEIASDAVTITRKKTIDELRSELISLASVEPLKIDKSTTVRV</sequence>
<proteinExistence type="predicted"/>
<evidence type="ECO:0000313" key="1">
    <source>
        <dbReference type="EMBL" id="KAI3804336.1"/>
    </source>
</evidence>
<accession>A0ACB9I9A1</accession>
<protein>
    <submittedName>
        <fullName evidence="1">Uncharacterized protein</fullName>
    </submittedName>
</protein>
<comment type="caution">
    <text evidence="1">The sequence shown here is derived from an EMBL/GenBank/DDBJ whole genome shotgun (WGS) entry which is preliminary data.</text>
</comment>
<dbReference type="EMBL" id="CM042026">
    <property type="protein sequence ID" value="KAI3804336.1"/>
    <property type="molecule type" value="Genomic_DNA"/>
</dbReference>
<reference evidence="2" key="1">
    <citation type="journal article" date="2022" name="Mol. Ecol. Resour.">
        <title>The genomes of chicory, endive, great burdock and yacon provide insights into Asteraceae palaeo-polyploidization history and plant inulin production.</title>
        <authorList>
            <person name="Fan W."/>
            <person name="Wang S."/>
            <person name="Wang H."/>
            <person name="Wang A."/>
            <person name="Jiang F."/>
            <person name="Liu H."/>
            <person name="Zhao H."/>
            <person name="Xu D."/>
            <person name="Zhang Y."/>
        </authorList>
    </citation>
    <scope>NUCLEOTIDE SEQUENCE [LARGE SCALE GENOMIC DNA]</scope>
    <source>
        <strain evidence="2">cv. Yunnan</strain>
    </source>
</reference>
<reference evidence="1 2" key="2">
    <citation type="journal article" date="2022" name="Mol. Ecol. Resour.">
        <title>The genomes of chicory, endive, great burdock and yacon provide insights into Asteraceae paleo-polyploidization history and plant inulin production.</title>
        <authorList>
            <person name="Fan W."/>
            <person name="Wang S."/>
            <person name="Wang H."/>
            <person name="Wang A."/>
            <person name="Jiang F."/>
            <person name="Liu H."/>
            <person name="Zhao H."/>
            <person name="Xu D."/>
            <person name="Zhang Y."/>
        </authorList>
    </citation>
    <scope>NUCLEOTIDE SEQUENCE [LARGE SCALE GENOMIC DNA]</scope>
    <source>
        <strain evidence="2">cv. Yunnan</strain>
        <tissue evidence="1">Leaves</tissue>
    </source>
</reference>